<gene>
    <name evidence="5" type="ORF">C7R54_23605</name>
</gene>
<reference evidence="5 6" key="1">
    <citation type="journal article" date="2017" name="Int. J. Syst. Evol. Microbiol.">
        <title>Achromobacter aloeverae sp. nov., isolated from the root of Aloe vera (L.) Burm.f.</title>
        <authorList>
            <person name="Kuncharoen N."/>
            <person name="Muramatsu Y."/>
            <person name="Shibata C."/>
            <person name="Kamakura Y."/>
            <person name="Nakagawa Y."/>
            <person name="Tanasupawat S."/>
        </authorList>
    </citation>
    <scope>NUCLEOTIDE SEQUENCE [LARGE SCALE GENOMIC DNA]</scope>
    <source>
        <strain evidence="5 6">AVA-1</strain>
    </source>
</reference>
<dbReference type="Pfam" id="PF03972">
    <property type="entry name" value="MmgE_PrpD_N"/>
    <property type="match status" value="1"/>
</dbReference>
<dbReference type="PANTHER" id="PTHR16943">
    <property type="entry name" value="2-METHYLCITRATE DEHYDRATASE-RELATED"/>
    <property type="match status" value="1"/>
</dbReference>
<dbReference type="Proteomes" id="UP000290849">
    <property type="component" value="Unassembled WGS sequence"/>
</dbReference>
<protein>
    <submittedName>
        <fullName evidence="5">MmgE/PrpD family protein</fullName>
    </submittedName>
</protein>
<dbReference type="SUPFAM" id="SSF103378">
    <property type="entry name" value="2-methylcitrate dehydratase PrpD"/>
    <property type="match status" value="1"/>
</dbReference>
<feature type="region of interest" description="Disordered" evidence="2">
    <location>
        <begin position="1"/>
        <end position="38"/>
    </location>
</feature>
<dbReference type="GO" id="GO:0016829">
    <property type="term" value="F:lyase activity"/>
    <property type="evidence" value="ECO:0007669"/>
    <property type="project" value="InterPro"/>
</dbReference>
<keyword evidence="6" id="KW-1185">Reference proteome</keyword>
<dbReference type="Gene3D" id="1.10.4100.10">
    <property type="entry name" value="2-methylcitrate dehydratase PrpD"/>
    <property type="match status" value="1"/>
</dbReference>
<dbReference type="InterPro" id="IPR042183">
    <property type="entry name" value="MmgE/PrpD_sf_1"/>
</dbReference>
<feature type="domain" description="MmgE/PrpD C-terminal" evidence="4">
    <location>
        <begin position="345"/>
        <end position="503"/>
    </location>
</feature>
<sequence length="521" mass="56011">MRPSRPSSLPMRTARAMPRRPPPSPRPRGRSSRSPTCASSWRCCVERHPCKDASMTKSHSKKADPVQDALTPMPALAAYLARALKQPLPAEVADKAKAHMLDTIASMVSGARMKAGSAAIAYIKALGETGTRSAVAGTRLYTSPVHAALANGMFAHADETDDSHAASLTHPGCGIVPAVLAAAEFFGRSGQDMLRAMVLGYDVCARLTLSLHAYDFRVAGHSTHTFGPNFGAAAAAGALAGLDETQCRHVMSYAAQQASGVACWMRDKDHIEKSFDFGGMAARNGVSAAIMVASGCTGVDDVFSGERNFYHAFGDDPDRLALGRELGVRYEILGTSIKRWTVGSPIQAPLDSTHTLVHRHQLKADAIKAVRVRIPHESLTIVNNREMPEICLQHLVAMMLIDGNIDFHTAHDRARMQDPRVLALRALITLEGDDELSRAMPSRQGIVEITLDDGSTVVEHTKAVRGTPLNPMTREEVQAKAMGLLAPVLGEVRAAALCDAVWSLEKVHDARAFTALMQPAE</sequence>
<proteinExistence type="inferred from homology"/>
<comment type="similarity">
    <text evidence="1">Belongs to the PrpD family.</text>
</comment>
<name>A0A4Q1HDN4_9BURK</name>
<accession>A0A4Q1HDN4</accession>
<feature type="domain" description="MmgE/PrpD N-terminal" evidence="3">
    <location>
        <begin position="75"/>
        <end position="317"/>
    </location>
</feature>
<dbReference type="InterPro" id="IPR036148">
    <property type="entry name" value="MmgE/PrpD_sf"/>
</dbReference>
<evidence type="ECO:0000313" key="5">
    <source>
        <dbReference type="EMBL" id="RXN84383.1"/>
    </source>
</evidence>
<organism evidence="5 6">
    <name type="scientific">Achromobacter aloeverae</name>
    <dbReference type="NCBI Taxonomy" id="1750518"/>
    <lineage>
        <taxon>Bacteria</taxon>
        <taxon>Pseudomonadati</taxon>
        <taxon>Pseudomonadota</taxon>
        <taxon>Betaproteobacteria</taxon>
        <taxon>Burkholderiales</taxon>
        <taxon>Alcaligenaceae</taxon>
        <taxon>Achromobacter</taxon>
    </lineage>
</organism>
<dbReference type="InterPro" id="IPR042188">
    <property type="entry name" value="MmgE/PrpD_sf_2"/>
</dbReference>
<dbReference type="AlphaFoldDB" id="A0A4Q1HDN4"/>
<evidence type="ECO:0000256" key="1">
    <source>
        <dbReference type="ARBA" id="ARBA00006174"/>
    </source>
</evidence>
<dbReference type="InterPro" id="IPR045336">
    <property type="entry name" value="MmgE_PrpD_N"/>
</dbReference>
<dbReference type="Pfam" id="PF19305">
    <property type="entry name" value="MmgE_PrpD_C"/>
    <property type="match status" value="1"/>
</dbReference>
<dbReference type="InterPro" id="IPR005656">
    <property type="entry name" value="MmgE_PrpD"/>
</dbReference>
<dbReference type="InterPro" id="IPR045337">
    <property type="entry name" value="MmgE_PrpD_C"/>
</dbReference>
<dbReference type="PANTHER" id="PTHR16943:SF8">
    <property type="entry name" value="2-METHYLCITRATE DEHYDRATASE"/>
    <property type="match status" value="1"/>
</dbReference>
<dbReference type="EMBL" id="PYAL01000008">
    <property type="protein sequence ID" value="RXN84383.1"/>
    <property type="molecule type" value="Genomic_DNA"/>
</dbReference>
<evidence type="ECO:0000313" key="6">
    <source>
        <dbReference type="Proteomes" id="UP000290849"/>
    </source>
</evidence>
<comment type="caution">
    <text evidence="5">The sequence shown here is derived from an EMBL/GenBank/DDBJ whole genome shotgun (WGS) entry which is preliminary data.</text>
</comment>
<evidence type="ECO:0000259" key="4">
    <source>
        <dbReference type="Pfam" id="PF19305"/>
    </source>
</evidence>
<dbReference type="Gene3D" id="3.30.1330.120">
    <property type="entry name" value="2-methylcitrate dehydratase PrpD"/>
    <property type="match status" value="1"/>
</dbReference>
<evidence type="ECO:0000259" key="3">
    <source>
        <dbReference type="Pfam" id="PF03972"/>
    </source>
</evidence>
<evidence type="ECO:0000256" key="2">
    <source>
        <dbReference type="SAM" id="MobiDB-lite"/>
    </source>
</evidence>